<dbReference type="RefSeq" id="WP_075030574.1">
    <property type="nucleotide sequence ID" value="NZ_FONR01000013.1"/>
</dbReference>
<reference evidence="1 2" key="1">
    <citation type="submission" date="2016-10" db="EMBL/GenBank/DDBJ databases">
        <authorList>
            <person name="de Groot N.N."/>
        </authorList>
    </citation>
    <scope>NUCLEOTIDE SEQUENCE [LARGE SCALE GENOMIC DNA]</scope>
    <source>
        <strain evidence="1 2">OK461</strain>
    </source>
</reference>
<evidence type="ECO:0000313" key="2">
    <source>
        <dbReference type="Proteomes" id="UP000181942"/>
    </source>
</evidence>
<gene>
    <name evidence="1" type="ORF">SAMN02787118_113116</name>
</gene>
<evidence type="ECO:0000313" key="1">
    <source>
        <dbReference type="EMBL" id="SFF90010.1"/>
    </source>
</evidence>
<sequence>MVLVVVFGAAPLVAVLLSGPAARTVLSTSVPFLVGGALVSDGFLGLIHLTPDSEIVSVTAPGPPGSGSPAP</sequence>
<protein>
    <submittedName>
        <fullName evidence="1">Uncharacterized protein</fullName>
    </submittedName>
</protein>
<dbReference type="AlphaFoldDB" id="A0A1I2MGH8"/>
<accession>A0A1I2MGH8</accession>
<proteinExistence type="predicted"/>
<dbReference type="EMBL" id="FONR01000013">
    <property type="protein sequence ID" value="SFF90010.1"/>
    <property type="molecule type" value="Genomic_DNA"/>
</dbReference>
<name>A0A1I2MGH8_9ACTN</name>
<organism evidence="1 2">
    <name type="scientific">Streptomyces mirabilis</name>
    <dbReference type="NCBI Taxonomy" id="68239"/>
    <lineage>
        <taxon>Bacteria</taxon>
        <taxon>Bacillati</taxon>
        <taxon>Actinomycetota</taxon>
        <taxon>Actinomycetes</taxon>
        <taxon>Kitasatosporales</taxon>
        <taxon>Streptomycetaceae</taxon>
        <taxon>Streptomyces</taxon>
    </lineage>
</organism>
<dbReference type="Proteomes" id="UP000181942">
    <property type="component" value="Unassembled WGS sequence"/>
</dbReference>